<accession>A0ABT9E6J7</accession>
<evidence type="ECO:0000313" key="2">
    <source>
        <dbReference type="EMBL" id="MDO9711749.1"/>
    </source>
</evidence>
<reference evidence="2 3" key="1">
    <citation type="submission" date="2023-08" db="EMBL/GenBank/DDBJ databases">
        <title>The draft genome sequence of Paracraurococcus sp. LOR1-02.</title>
        <authorList>
            <person name="Kingkaew E."/>
            <person name="Tanasupawat S."/>
        </authorList>
    </citation>
    <scope>NUCLEOTIDE SEQUENCE [LARGE SCALE GENOMIC DNA]</scope>
    <source>
        <strain evidence="2 3">LOR1-02</strain>
    </source>
</reference>
<dbReference type="Proteomes" id="UP001243009">
    <property type="component" value="Unassembled WGS sequence"/>
</dbReference>
<feature type="chain" id="PRO_5045487709" description="Tetratricopeptide repeat protein" evidence="1">
    <location>
        <begin position="27"/>
        <end position="554"/>
    </location>
</feature>
<sequence length="554" mass="58231">MTSSLPCGALAVLTMLTVLRAATAAAQPTPDATPPLPATTLEQRGAAAEAPGDQPAPVATEAVTLLLPGTAGATLRQEGREALLAFPRALPPIDAPGLMARAAGLLDGVSLGYDTLLLTLAPEVTLTLEPGRDGLQLRLVRAPGTASASPTDEPAARSAATDAGQSLRLRLLAAQLLVQTGRLSEARTEFAALRGEMPDSPEPLAGGAAIEQRTGRWRQALALYQQALLLDPGEPANIAALAALERVVAPRLRADLEYRETQGGVGTGRASATVGGLSGQQRFGEGWRLGLVTEIAGVTAAQVQRRDGTVGPFSGERQRGELFLQYDALAGQVVVGSLFLGDTALGAGLRAELPDSSGVTALRAEYRRPNWDFFQSMINYGTRDRLAVGRRQQLISNLSGRLEVGVNRYGVAGDRDVTATTSLAGELRLGEIGGLRGLSAAYILDAEYLLRQDERTGPDGQRFTPLQIVSREVHALTLGYARTWGASPAEGMANLELSGGYGVDRYGKAGPLLAGSVGYVRGRFELRLRGSYVENIGRARGTTSVFGGALTWYF</sequence>
<evidence type="ECO:0000256" key="1">
    <source>
        <dbReference type="SAM" id="SignalP"/>
    </source>
</evidence>
<evidence type="ECO:0000313" key="3">
    <source>
        <dbReference type="Proteomes" id="UP001243009"/>
    </source>
</evidence>
<name>A0ABT9E6J7_9PROT</name>
<gene>
    <name evidence="2" type="ORF">Q7A36_25600</name>
</gene>
<dbReference type="SUPFAM" id="SSF48452">
    <property type="entry name" value="TPR-like"/>
    <property type="match status" value="1"/>
</dbReference>
<keyword evidence="1" id="KW-0732">Signal</keyword>
<protein>
    <recommendedName>
        <fullName evidence="4">Tetratricopeptide repeat protein</fullName>
    </recommendedName>
</protein>
<evidence type="ECO:0008006" key="4">
    <source>
        <dbReference type="Google" id="ProtNLM"/>
    </source>
</evidence>
<feature type="signal peptide" evidence="1">
    <location>
        <begin position="1"/>
        <end position="26"/>
    </location>
</feature>
<dbReference type="EMBL" id="JAUTWS010000034">
    <property type="protein sequence ID" value="MDO9711749.1"/>
    <property type="molecule type" value="Genomic_DNA"/>
</dbReference>
<comment type="caution">
    <text evidence="2">The sequence shown here is derived from an EMBL/GenBank/DDBJ whole genome shotgun (WGS) entry which is preliminary data.</text>
</comment>
<dbReference type="Gene3D" id="1.25.40.10">
    <property type="entry name" value="Tetratricopeptide repeat domain"/>
    <property type="match status" value="1"/>
</dbReference>
<keyword evidence="3" id="KW-1185">Reference proteome</keyword>
<organism evidence="2 3">
    <name type="scientific">Paracraurococcus lichenis</name>
    <dbReference type="NCBI Taxonomy" id="3064888"/>
    <lineage>
        <taxon>Bacteria</taxon>
        <taxon>Pseudomonadati</taxon>
        <taxon>Pseudomonadota</taxon>
        <taxon>Alphaproteobacteria</taxon>
        <taxon>Acetobacterales</taxon>
        <taxon>Roseomonadaceae</taxon>
        <taxon>Paracraurococcus</taxon>
    </lineage>
</organism>
<dbReference type="RefSeq" id="WP_305106605.1">
    <property type="nucleotide sequence ID" value="NZ_JAUTWS010000034.1"/>
</dbReference>
<dbReference type="InterPro" id="IPR011990">
    <property type="entry name" value="TPR-like_helical_dom_sf"/>
</dbReference>
<proteinExistence type="predicted"/>